<gene>
    <name evidence="8" type="ORF">ACFPZ3_44500</name>
</gene>
<keyword evidence="2 5" id="KW-0645">Protease</keyword>
<dbReference type="PRINTS" id="PR00723">
    <property type="entry name" value="SUBTILISIN"/>
</dbReference>
<feature type="active site" description="Charge relay system" evidence="5">
    <location>
        <position position="70"/>
    </location>
</feature>
<dbReference type="PANTHER" id="PTHR43806">
    <property type="entry name" value="PEPTIDASE S8"/>
    <property type="match status" value="1"/>
</dbReference>
<keyword evidence="9" id="KW-1185">Reference proteome</keyword>
<evidence type="ECO:0000256" key="2">
    <source>
        <dbReference type="ARBA" id="ARBA00022670"/>
    </source>
</evidence>
<dbReference type="PROSITE" id="PS00136">
    <property type="entry name" value="SUBTILASE_ASP"/>
    <property type="match status" value="1"/>
</dbReference>
<evidence type="ECO:0000256" key="4">
    <source>
        <dbReference type="ARBA" id="ARBA00022825"/>
    </source>
</evidence>
<dbReference type="Gene3D" id="3.40.50.200">
    <property type="entry name" value="Peptidase S8/S53 domain"/>
    <property type="match status" value="1"/>
</dbReference>
<dbReference type="EMBL" id="JBHSPA010000059">
    <property type="protein sequence ID" value="MFC5830957.1"/>
    <property type="molecule type" value="Genomic_DNA"/>
</dbReference>
<evidence type="ECO:0000256" key="1">
    <source>
        <dbReference type="ARBA" id="ARBA00011073"/>
    </source>
</evidence>
<dbReference type="InterPro" id="IPR050131">
    <property type="entry name" value="Peptidase_S8_subtilisin-like"/>
</dbReference>
<feature type="region of interest" description="Disordered" evidence="6">
    <location>
        <begin position="1"/>
        <end position="25"/>
    </location>
</feature>
<reference evidence="9" key="1">
    <citation type="journal article" date="2019" name="Int. J. Syst. Evol. Microbiol.">
        <title>The Global Catalogue of Microorganisms (GCM) 10K type strain sequencing project: providing services to taxonomists for standard genome sequencing and annotation.</title>
        <authorList>
            <consortium name="The Broad Institute Genomics Platform"/>
            <consortium name="The Broad Institute Genome Sequencing Center for Infectious Disease"/>
            <person name="Wu L."/>
            <person name="Ma J."/>
        </authorList>
    </citation>
    <scope>NUCLEOTIDE SEQUENCE [LARGE SCALE GENOMIC DNA]</scope>
    <source>
        <strain evidence="9">CCUG 53903</strain>
    </source>
</reference>
<comment type="caution">
    <text evidence="8">The sequence shown here is derived from an EMBL/GenBank/DDBJ whole genome shotgun (WGS) entry which is preliminary data.</text>
</comment>
<feature type="active site" description="Charge relay system" evidence="5">
    <location>
        <position position="144"/>
    </location>
</feature>
<evidence type="ECO:0000259" key="7">
    <source>
        <dbReference type="Pfam" id="PF00082"/>
    </source>
</evidence>
<dbReference type="InterPro" id="IPR036852">
    <property type="entry name" value="Peptidase_S8/S53_dom_sf"/>
</dbReference>
<accession>A0ABW1CZ04</accession>
<dbReference type="InterPro" id="IPR023827">
    <property type="entry name" value="Peptidase_S8_Asp-AS"/>
</dbReference>
<organism evidence="8 9">
    <name type="scientific">Nonomuraea insulae</name>
    <dbReference type="NCBI Taxonomy" id="1616787"/>
    <lineage>
        <taxon>Bacteria</taxon>
        <taxon>Bacillati</taxon>
        <taxon>Actinomycetota</taxon>
        <taxon>Actinomycetes</taxon>
        <taxon>Streptosporangiales</taxon>
        <taxon>Streptosporangiaceae</taxon>
        <taxon>Nonomuraea</taxon>
    </lineage>
</organism>
<evidence type="ECO:0000313" key="8">
    <source>
        <dbReference type="EMBL" id="MFC5830957.1"/>
    </source>
</evidence>
<evidence type="ECO:0000256" key="6">
    <source>
        <dbReference type="SAM" id="MobiDB-lite"/>
    </source>
</evidence>
<dbReference type="InterPro" id="IPR000209">
    <property type="entry name" value="Peptidase_S8/S53_dom"/>
</dbReference>
<dbReference type="Pfam" id="PF00082">
    <property type="entry name" value="Peptidase_S8"/>
    <property type="match status" value="1"/>
</dbReference>
<dbReference type="RefSeq" id="WP_379520439.1">
    <property type="nucleotide sequence ID" value="NZ_JBHSPA010000059.1"/>
</dbReference>
<feature type="compositionally biased region" description="Polar residues" evidence="6">
    <location>
        <begin position="1"/>
        <end position="10"/>
    </location>
</feature>
<evidence type="ECO:0000313" key="9">
    <source>
        <dbReference type="Proteomes" id="UP001596058"/>
    </source>
</evidence>
<keyword evidence="4 5" id="KW-0720">Serine protease</keyword>
<evidence type="ECO:0000256" key="5">
    <source>
        <dbReference type="PROSITE-ProRule" id="PRU01240"/>
    </source>
</evidence>
<dbReference type="PROSITE" id="PS51892">
    <property type="entry name" value="SUBTILASE"/>
    <property type="match status" value="1"/>
</dbReference>
<feature type="active site" description="Charge relay system" evidence="5">
    <location>
        <position position="288"/>
    </location>
</feature>
<name>A0ABW1CZ04_9ACTN</name>
<dbReference type="Proteomes" id="UP001596058">
    <property type="component" value="Unassembled WGS sequence"/>
</dbReference>
<proteinExistence type="inferred from homology"/>
<keyword evidence="3 5" id="KW-0378">Hydrolase</keyword>
<evidence type="ECO:0000256" key="3">
    <source>
        <dbReference type="ARBA" id="ARBA00022801"/>
    </source>
</evidence>
<dbReference type="InterPro" id="IPR015500">
    <property type="entry name" value="Peptidase_S8_subtilisin-rel"/>
</dbReference>
<sequence>MTTRVTGSPGTTPPPWRRERPASFPGMPAWSLATSRLGLEEFQVSRQGEIDREWAWGGADGSGVRVCVVDTGVDGEHPLVDGLARSLVVVQGDAPTDEVNAGAAKTGGTAHADTGIVAADALSSGDRDRGAAVIDCEPIDPAGHGTACAGIIRSIAPAVELTSVRVLTDGRSGSGAALLTGLRWAVDEGFDVINLSLSTTRREFQVPLQELADRAYFRRSLLVAAAHNMPLLSYPWTFSSVISVASHDEPDPMTYYYNPTPPAEFHARGVRVPVAWPGGRRIRSTGNSFAAPHITGICALIMSKHPWMTPFQLKSVLYLAANNVTESHGGLNGRT</sequence>
<comment type="similarity">
    <text evidence="1 5">Belongs to the peptidase S8 family.</text>
</comment>
<protein>
    <submittedName>
        <fullName evidence="8">S8 family serine peptidase</fullName>
    </submittedName>
</protein>
<dbReference type="SUPFAM" id="SSF52743">
    <property type="entry name" value="Subtilisin-like"/>
    <property type="match status" value="1"/>
</dbReference>
<dbReference type="PANTHER" id="PTHR43806:SF11">
    <property type="entry name" value="CEREVISIN-RELATED"/>
    <property type="match status" value="1"/>
</dbReference>
<feature type="domain" description="Peptidase S8/S53" evidence="7">
    <location>
        <begin position="61"/>
        <end position="324"/>
    </location>
</feature>